<dbReference type="SUPFAM" id="SSF47459">
    <property type="entry name" value="HLH, helix-loop-helix DNA-binding domain"/>
    <property type="match status" value="1"/>
</dbReference>
<dbReference type="InterPro" id="IPR036638">
    <property type="entry name" value="HLH_DNA-bd_sf"/>
</dbReference>
<dbReference type="PANTHER" id="PTHR47336">
    <property type="entry name" value="TRANSCRIPTION FACTOR HMS1-RELATED"/>
    <property type="match status" value="1"/>
</dbReference>
<accession>A0ABR4CI34</accession>
<feature type="domain" description="BHLH" evidence="2">
    <location>
        <begin position="224"/>
        <end position="294"/>
    </location>
</feature>
<feature type="region of interest" description="Disordered" evidence="1">
    <location>
        <begin position="111"/>
        <end position="143"/>
    </location>
</feature>
<gene>
    <name evidence="3" type="ORF">VTL71DRAFT_14309</name>
</gene>
<feature type="region of interest" description="Disordered" evidence="1">
    <location>
        <begin position="179"/>
        <end position="231"/>
    </location>
</feature>
<evidence type="ECO:0000256" key="1">
    <source>
        <dbReference type="SAM" id="MobiDB-lite"/>
    </source>
</evidence>
<feature type="compositionally biased region" description="Basic residues" evidence="1">
    <location>
        <begin position="365"/>
        <end position="375"/>
    </location>
</feature>
<feature type="compositionally biased region" description="Polar residues" evidence="1">
    <location>
        <begin position="179"/>
        <end position="194"/>
    </location>
</feature>
<feature type="region of interest" description="Disordered" evidence="1">
    <location>
        <begin position="326"/>
        <end position="375"/>
    </location>
</feature>
<dbReference type="PROSITE" id="PS50888">
    <property type="entry name" value="BHLH"/>
    <property type="match status" value="1"/>
</dbReference>
<dbReference type="InterPro" id="IPR052099">
    <property type="entry name" value="Regulatory_TF_Diverse"/>
</dbReference>
<keyword evidence="4" id="KW-1185">Reference proteome</keyword>
<dbReference type="EMBL" id="JAZHXI010000007">
    <property type="protein sequence ID" value="KAL2069630.1"/>
    <property type="molecule type" value="Genomic_DNA"/>
</dbReference>
<sequence>MPSRNLSFRQSDNSGIIITPRDLDNPNNNVFDKAFNGGLELENWDDWMRWEGATTDLLPSPIEKIENIDSSVSSPDTWAMGLETSGIDMISTSYTAATEFPFIDAPFEFEDTPTSTSSVAQQDMPSLYPTTSPYPAQNQQQDLRRSYRGFSSLTEAEERNLQEIAMPYHALSRVKIASTPVSPTESQASGSLSPSPEPEVHTRKSNKRKSIDLGDVPSNTIGQSKKRGHNAIEKRYRTNLNAKIESLREGVPSLCGPNINTGEEESCGEGDGKSGQKYGKAAILMRALEYIQHLEKTTQRLGCEVDTLKTRVRAFEKLAMSGSLNGGSMDVMSRPTSTRRETLESIQSDFQQIQPKPKTISGPASRRRCSKQAKP</sequence>
<feature type="compositionally biased region" description="Polar residues" evidence="1">
    <location>
        <begin position="344"/>
        <end position="354"/>
    </location>
</feature>
<dbReference type="Gene3D" id="4.10.280.10">
    <property type="entry name" value="Helix-loop-helix DNA-binding domain"/>
    <property type="match status" value="1"/>
</dbReference>
<proteinExistence type="predicted"/>
<dbReference type="Proteomes" id="UP001595075">
    <property type="component" value="Unassembled WGS sequence"/>
</dbReference>
<evidence type="ECO:0000313" key="4">
    <source>
        <dbReference type="Proteomes" id="UP001595075"/>
    </source>
</evidence>
<evidence type="ECO:0000259" key="2">
    <source>
        <dbReference type="PROSITE" id="PS50888"/>
    </source>
</evidence>
<dbReference type="PANTHER" id="PTHR47336:SF2">
    <property type="entry name" value="TRANSCRIPTION FACTOR HMS1-RELATED"/>
    <property type="match status" value="1"/>
</dbReference>
<organism evidence="3 4">
    <name type="scientific">Oculimacula yallundae</name>
    <dbReference type="NCBI Taxonomy" id="86028"/>
    <lineage>
        <taxon>Eukaryota</taxon>
        <taxon>Fungi</taxon>
        <taxon>Dikarya</taxon>
        <taxon>Ascomycota</taxon>
        <taxon>Pezizomycotina</taxon>
        <taxon>Leotiomycetes</taxon>
        <taxon>Helotiales</taxon>
        <taxon>Ploettnerulaceae</taxon>
        <taxon>Oculimacula</taxon>
    </lineage>
</organism>
<dbReference type="SMART" id="SM00353">
    <property type="entry name" value="HLH"/>
    <property type="match status" value="1"/>
</dbReference>
<comment type="caution">
    <text evidence="3">The sequence shown here is derived from an EMBL/GenBank/DDBJ whole genome shotgun (WGS) entry which is preliminary data.</text>
</comment>
<feature type="compositionally biased region" description="Polar residues" evidence="1">
    <location>
        <begin position="112"/>
        <end position="141"/>
    </location>
</feature>
<dbReference type="Pfam" id="PF00010">
    <property type="entry name" value="HLH"/>
    <property type="match status" value="1"/>
</dbReference>
<reference evidence="3 4" key="1">
    <citation type="journal article" date="2024" name="Commun. Biol.">
        <title>Comparative genomic analysis of thermophilic fungi reveals convergent evolutionary adaptations and gene losses.</title>
        <authorList>
            <person name="Steindorff A.S."/>
            <person name="Aguilar-Pontes M.V."/>
            <person name="Robinson A.J."/>
            <person name="Andreopoulos B."/>
            <person name="LaButti K."/>
            <person name="Kuo A."/>
            <person name="Mondo S."/>
            <person name="Riley R."/>
            <person name="Otillar R."/>
            <person name="Haridas S."/>
            <person name="Lipzen A."/>
            <person name="Grimwood J."/>
            <person name="Schmutz J."/>
            <person name="Clum A."/>
            <person name="Reid I.D."/>
            <person name="Moisan M.C."/>
            <person name="Butler G."/>
            <person name="Nguyen T.T.M."/>
            <person name="Dewar K."/>
            <person name="Conant G."/>
            <person name="Drula E."/>
            <person name="Henrissat B."/>
            <person name="Hansel C."/>
            <person name="Singer S."/>
            <person name="Hutchinson M.I."/>
            <person name="de Vries R.P."/>
            <person name="Natvig D.O."/>
            <person name="Powell A.J."/>
            <person name="Tsang A."/>
            <person name="Grigoriev I.V."/>
        </authorList>
    </citation>
    <scope>NUCLEOTIDE SEQUENCE [LARGE SCALE GENOMIC DNA]</scope>
    <source>
        <strain evidence="3 4">CBS 494.80</strain>
    </source>
</reference>
<protein>
    <recommendedName>
        <fullName evidence="2">BHLH domain-containing protein</fullName>
    </recommendedName>
</protein>
<evidence type="ECO:0000313" key="3">
    <source>
        <dbReference type="EMBL" id="KAL2069630.1"/>
    </source>
</evidence>
<name>A0ABR4CI34_9HELO</name>
<dbReference type="InterPro" id="IPR011598">
    <property type="entry name" value="bHLH_dom"/>
</dbReference>
<dbReference type="CDD" id="cd11395">
    <property type="entry name" value="bHLHzip_SREBP_like"/>
    <property type="match status" value="1"/>
</dbReference>